<accession>A0A4U5NX01</accession>
<keyword evidence="4" id="KW-1185">Reference proteome</keyword>
<dbReference type="AlphaFoldDB" id="A0A4U5NX01"/>
<comment type="caution">
    <text evidence="3">The sequence shown here is derived from an EMBL/GenBank/DDBJ whole genome shotgun (WGS) entry which is preliminary data.</text>
</comment>
<keyword evidence="2" id="KW-0472">Membrane</keyword>
<feature type="compositionally biased region" description="Basic and acidic residues" evidence="1">
    <location>
        <begin position="497"/>
        <end position="514"/>
    </location>
</feature>
<dbReference type="EMBL" id="AZBU02000003">
    <property type="protein sequence ID" value="TKR88137.1"/>
    <property type="molecule type" value="Genomic_DNA"/>
</dbReference>
<feature type="compositionally biased region" description="Basic residues" evidence="1">
    <location>
        <begin position="515"/>
        <end position="524"/>
    </location>
</feature>
<proteinExistence type="predicted"/>
<evidence type="ECO:0000313" key="4">
    <source>
        <dbReference type="Proteomes" id="UP000298663"/>
    </source>
</evidence>
<evidence type="ECO:0000256" key="2">
    <source>
        <dbReference type="SAM" id="Phobius"/>
    </source>
</evidence>
<gene>
    <name evidence="3" type="ORF">L596_012426</name>
</gene>
<feature type="region of interest" description="Disordered" evidence="1">
    <location>
        <begin position="338"/>
        <end position="411"/>
    </location>
</feature>
<keyword evidence="2" id="KW-0812">Transmembrane</keyword>
<feature type="transmembrane region" description="Helical" evidence="2">
    <location>
        <begin position="453"/>
        <end position="474"/>
    </location>
</feature>
<evidence type="ECO:0000313" key="3">
    <source>
        <dbReference type="EMBL" id="TKR88137.1"/>
    </source>
</evidence>
<sequence>MRQQSASPESPSLFGLPSTRAVGRSRESQTEASRRVVLILPFSLLAPRRRVRSLFSFALDSLGSDVRRIRHPPGGFRWKHCCCTRRRLLLPGGLLGHCTHGRLHHQGSLQRFLHRPLQSSHGTPSFNKYIVKTGYFLLGYDNQAYTLWANNENWKVDGNITRLSVPDISEVAKYTCIRRLNITDYLKQGDPWAKTAMVTLTDINETFRPYQVGFYDGVIYQQGKKWYDVERNTTIRSPEGTLENVEGMIMDPVDGKLYNNADRINKNKTLIAVIGGQKIYRRLCRASKRKMHKSFPYGPKTVVFKEPEKVFCYFVENCEIAFSPAAMYKHVLVIPKEPIGKPKNSTSPAATLSSASPTTSTVFETTEPSTSPTVASTPSNDASKSTPSGSETTETSTPRKSDPAATTEEPIFKRISPIPIPIVPQVDVYVREDIETTTKARKRWTRAATITTIVSVAMAAVVSGLLIVAFVVAWRHKKDDNKSKTTIRSEKIVWECDSSKRPEKSRKKTTEESKKRQKKSRRKTKMLEETTEQGWTAKIT</sequence>
<organism evidence="3 4">
    <name type="scientific">Steinernema carpocapsae</name>
    <name type="common">Entomopathogenic nematode</name>
    <dbReference type="NCBI Taxonomy" id="34508"/>
    <lineage>
        <taxon>Eukaryota</taxon>
        <taxon>Metazoa</taxon>
        <taxon>Ecdysozoa</taxon>
        <taxon>Nematoda</taxon>
        <taxon>Chromadorea</taxon>
        <taxon>Rhabditida</taxon>
        <taxon>Tylenchina</taxon>
        <taxon>Panagrolaimomorpha</taxon>
        <taxon>Strongyloidoidea</taxon>
        <taxon>Steinernematidae</taxon>
        <taxon>Steinernema</taxon>
    </lineage>
</organism>
<dbReference type="Proteomes" id="UP000298663">
    <property type="component" value="Unassembled WGS sequence"/>
</dbReference>
<feature type="compositionally biased region" description="Polar residues" evidence="1">
    <location>
        <begin position="1"/>
        <end position="10"/>
    </location>
</feature>
<feature type="region of interest" description="Disordered" evidence="1">
    <location>
        <begin position="1"/>
        <end position="27"/>
    </location>
</feature>
<name>A0A4U5NX01_STECR</name>
<protein>
    <submittedName>
        <fullName evidence="3">Uncharacterized protein</fullName>
    </submittedName>
</protein>
<feature type="region of interest" description="Disordered" evidence="1">
    <location>
        <begin position="497"/>
        <end position="540"/>
    </location>
</feature>
<feature type="compositionally biased region" description="Low complexity" evidence="1">
    <location>
        <begin position="345"/>
        <end position="396"/>
    </location>
</feature>
<keyword evidence="2" id="KW-1133">Transmembrane helix</keyword>
<reference evidence="3 4" key="1">
    <citation type="journal article" date="2015" name="Genome Biol.">
        <title>Comparative genomics of Steinernema reveals deeply conserved gene regulatory networks.</title>
        <authorList>
            <person name="Dillman A.R."/>
            <person name="Macchietto M."/>
            <person name="Porter C.F."/>
            <person name="Rogers A."/>
            <person name="Williams B."/>
            <person name="Antoshechkin I."/>
            <person name="Lee M.M."/>
            <person name="Goodwin Z."/>
            <person name="Lu X."/>
            <person name="Lewis E.E."/>
            <person name="Goodrich-Blair H."/>
            <person name="Stock S.P."/>
            <person name="Adams B.J."/>
            <person name="Sternberg P.W."/>
            <person name="Mortazavi A."/>
        </authorList>
    </citation>
    <scope>NUCLEOTIDE SEQUENCE [LARGE SCALE GENOMIC DNA]</scope>
    <source>
        <strain evidence="3 4">ALL</strain>
    </source>
</reference>
<evidence type="ECO:0000256" key="1">
    <source>
        <dbReference type="SAM" id="MobiDB-lite"/>
    </source>
</evidence>
<reference evidence="3 4" key="2">
    <citation type="journal article" date="2019" name="G3 (Bethesda)">
        <title>Hybrid Assembly of the Genome of the Entomopathogenic Nematode Steinernema carpocapsae Identifies the X-Chromosome.</title>
        <authorList>
            <person name="Serra L."/>
            <person name="Macchietto M."/>
            <person name="Macias-Munoz A."/>
            <person name="McGill C.J."/>
            <person name="Rodriguez I.M."/>
            <person name="Rodriguez B."/>
            <person name="Murad R."/>
            <person name="Mortazavi A."/>
        </authorList>
    </citation>
    <scope>NUCLEOTIDE SEQUENCE [LARGE SCALE GENOMIC DNA]</scope>
    <source>
        <strain evidence="3 4">ALL</strain>
    </source>
</reference>